<evidence type="ECO:0000313" key="7">
    <source>
        <dbReference type="EMBL" id="KAL0985694.1"/>
    </source>
</evidence>
<dbReference type="SUPFAM" id="SSF52129">
    <property type="entry name" value="Caspase-like"/>
    <property type="match status" value="1"/>
</dbReference>
<dbReference type="InterPro" id="IPR011600">
    <property type="entry name" value="Pept_C14_caspase"/>
</dbReference>
<evidence type="ECO:0008006" key="9">
    <source>
        <dbReference type="Google" id="ProtNLM"/>
    </source>
</evidence>
<feature type="domain" description="DED" evidence="5">
    <location>
        <begin position="95"/>
        <end position="173"/>
    </location>
</feature>
<feature type="region of interest" description="Disordered" evidence="4">
    <location>
        <begin position="371"/>
        <end position="390"/>
    </location>
</feature>
<dbReference type="FunFam" id="1.10.533.10:FF:000016">
    <property type="entry name" value="CASP8 and FADD-like apoptosis regulator"/>
    <property type="match status" value="1"/>
</dbReference>
<dbReference type="AlphaFoldDB" id="A0ABD0XNZ9"/>
<dbReference type="Proteomes" id="UP001557470">
    <property type="component" value="Unassembled WGS sequence"/>
</dbReference>
<evidence type="ECO:0000256" key="4">
    <source>
        <dbReference type="SAM" id="MobiDB-lite"/>
    </source>
</evidence>
<name>A0ABD0XNZ9_UMBPY</name>
<dbReference type="GO" id="GO:0005737">
    <property type="term" value="C:cytoplasm"/>
    <property type="evidence" value="ECO:0007669"/>
    <property type="project" value="UniProtKB-ARBA"/>
</dbReference>
<dbReference type="SUPFAM" id="SSF47986">
    <property type="entry name" value="DEATH domain"/>
    <property type="match status" value="1"/>
</dbReference>
<feature type="domain" description="DED" evidence="5">
    <location>
        <begin position="5"/>
        <end position="77"/>
    </location>
</feature>
<evidence type="ECO:0000256" key="2">
    <source>
        <dbReference type="ARBA" id="ARBA00022703"/>
    </source>
</evidence>
<dbReference type="Gene3D" id="1.10.533.10">
    <property type="entry name" value="Death Domain, Fas"/>
    <property type="match status" value="2"/>
</dbReference>
<sequence>MANSQLHQMISRICEELNYVECQKLLYLCEAPETDSCTSDMRQVLLSWLGRQQVRPVYLVELLFTLRRFDLLKRVFHMNKQEVEAILSKSRAVSEYRVLMSDVSEDMGTADLDSLKFLLSGSLPKERLARVKSFLDVIVELEKCDQVSSDRVGLIEQYLKDISRVDLARKVKCYQNRISVITISKVKVWQNQADQQTLLSNMSHPVPGASPLSYNSKQNPQKNVAIMEAERRWPSCQSPMDVYRLRSDHHGQCLIIDCVGRDGEMLNETFRRLNFKVTLVKWPGVDETLSRLRQAARQSESQEADAFVCCIISRATATDLLATDSDRLGLCLETLRHLFTSDMCPGLAGKPKVFFIHTYLVSEPQHCFSELRRPPDNREEDLETDGGEGYPSLELVPTDADLFWSHCWTNVGQLEKEEHRSVYLQALKVAALNGKRRRTHLVDVHTEMNHVIFDHNRRNPETKYNINLSHTLRKNLYLG</sequence>
<evidence type="ECO:0000256" key="3">
    <source>
        <dbReference type="ARBA" id="ARBA00022737"/>
    </source>
</evidence>
<dbReference type="EMBL" id="JAGEUA010000004">
    <property type="protein sequence ID" value="KAL0985694.1"/>
    <property type="molecule type" value="Genomic_DNA"/>
</dbReference>
<keyword evidence="2" id="KW-0053">Apoptosis</keyword>
<dbReference type="PANTHER" id="PTHR48169">
    <property type="entry name" value="DED DOMAIN-CONTAINING PROTEIN"/>
    <property type="match status" value="1"/>
</dbReference>
<protein>
    <recommendedName>
        <fullName evidence="9">CASP8 and FADD-like apoptosis regulator</fullName>
    </recommendedName>
</protein>
<dbReference type="SMART" id="SM00031">
    <property type="entry name" value="DED"/>
    <property type="match status" value="2"/>
</dbReference>
<accession>A0ABD0XNZ9</accession>
<gene>
    <name evidence="7" type="ORF">UPYG_G00160620</name>
</gene>
<reference evidence="7 8" key="1">
    <citation type="submission" date="2024-06" db="EMBL/GenBank/DDBJ databases">
        <authorList>
            <person name="Pan Q."/>
            <person name="Wen M."/>
            <person name="Jouanno E."/>
            <person name="Zahm M."/>
            <person name="Klopp C."/>
            <person name="Cabau C."/>
            <person name="Louis A."/>
            <person name="Berthelot C."/>
            <person name="Parey E."/>
            <person name="Roest Crollius H."/>
            <person name="Montfort J."/>
            <person name="Robinson-Rechavi M."/>
            <person name="Bouchez O."/>
            <person name="Lampietro C."/>
            <person name="Lopez Roques C."/>
            <person name="Donnadieu C."/>
            <person name="Postlethwait J."/>
            <person name="Bobe J."/>
            <person name="Verreycken H."/>
            <person name="Guiguen Y."/>
        </authorList>
    </citation>
    <scope>NUCLEOTIDE SEQUENCE [LARGE SCALE GENOMIC DNA]</scope>
    <source>
        <strain evidence="7">Up_M1</strain>
        <tissue evidence="7">Testis</tissue>
    </source>
</reference>
<evidence type="ECO:0000259" key="5">
    <source>
        <dbReference type="PROSITE" id="PS50168"/>
    </source>
</evidence>
<dbReference type="Pfam" id="PF01335">
    <property type="entry name" value="DED"/>
    <property type="match status" value="1"/>
</dbReference>
<evidence type="ECO:0000313" key="8">
    <source>
        <dbReference type="Proteomes" id="UP001557470"/>
    </source>
</evidence>
<organism evidence="7 8">
    <name type="scientific">Umbra pygmaea</name>
    <name type="common">Eastern mudminnow</name>
    <dbReference type="NCBI Taxonomy" id="75934"/>
    <lineage>
        <taxon>Eukaryota</taxon>
        <taxon>Metazoa</taxon>
        <taxon>Chordata</taxon>
        <taxon>Craniata</taxon>
        <taxon>Vertebrata</taxon>
        <taxon>Euteleostomi</taxon>
        <taxon>Actinopterygii</taxon>
        <taxon>Neopterygii</taxon>
        <taxon>Teleostei</taxon>
        <taxon>Protacanthopterygii</taxon>
        <taxon>Esociformes</taxon>
        <taxon>Umbridae</taxon>
        <taxon>Umbra</taxon>
    </lineage>
</organism>
<keyword evidence="3" id="KW-0677">Repeat</keyword>
<dbReference type="SMART" id="SM00115">
    <property type="entry name" value="CASc"/>
    <property type="match status" value="1"/>
</dbReference>
<comment type="caution">
    <text evidence="7">The sequence shown here is derived from an EMBL/GenBank/DDBJ whole genome shotgun (WGS) entry which is preliminary data.</text>
</comment>
<dbReference type="GO" id="GO:0042981">
    <property type="term" value="P:regulation of apoptotic process"/>
    <property type="evidence" value="ECO:0007669"/>
    <property type="project" value="UniProtKB-ARBA"/>
</dbReference>
<dbReference type="InterPro" id="IPR029030">
    <property type="entry name" value="Caspase-like_dom_sf"/>
</dbReference>
<dbReference type="PROSITE" id="PS50168">
    <property type="entry name" value="DED"/>
    <property type="match status" value="2"/>
</dbReference>
<feature type="domain" description="Caspase family p20" evidence="6">
    <location>
        <begin position="262"/>
        <end position="357"/>
    </location>
</feature>
<evidence type="ECO:0000259" key="6">
    <source>
        <dbReference type="PROSITE" id="PS50208"/>
    </source>
</evidence>
<dbReference type="PROSITE" id="PS50208">
    <property type="entry name" value="CASPASE_P20"/>
    <property type="match status" value="1"/>
</dbReference>
<dbReference type="InterPro" id="IPR001309">
    <property type="entry name" value="Pept_C14_p20"/>
</dbReference>
<dbReference type="GO" id="GO:0006915">
    <property type="term" value="P:apoptotic process"/>
    <property type="evidence" value="ECO:0007669"/>
    <property type="project" value="UniProtKB-KW"/>
</dbReference>
<dbReference type="InterPro" id="IPR011029">
    <property type="entry name" value="DEATH-like_dom_sf"/>
</dbReference>
<comment type="similarity">
    <text evidence="1">Belongs to the peptidase C14A family.</text>
</comment>
<evidence type="ECO:0000256" key="1">
    <source>
        <dbReference type="ARBA" id="ARBA00010134"/>
    </source>
</evidence>
<dbReference type="InterPro" id="IPR015917">
    <property type="entry name" value="Pept_C14A"/>
</dbReference>
<keyword evidence="8" id="KW-1185">Reference proteome</keyword>
<dbReference type="PANTHER" id="PTHR48169:SF3">
    <property type="entry name" value="CASP8 AND FADD LIKE APOPTOSIS REGULATOR"/>
    <property type="match status" value="1"/>
</dbReference>
<dbReference type="Gene3D" id="3.40.50.1460">
    <property type="match status" value="2"/>
</dbReference>
<dbReference type="Pfam" id="PF00656">
    <property type="entry name" value="Peptidase_C14"/>
    <property type="match status" value="1"/>
</dbReference>
<proteinExistence type="inferred from homology"/>
<dbReference type="InterPro" id="IPR001875">
    <property type="entry name" value="DED_dom"/>
</dbReference>